<proteinExistence type="predicted"/>
<protein>
    <submittedName>
        <fullName evidence="2">Uncharacterized protein</fullName>
    </submittedName>
</protein>
<sequence length="200" mass="21949">MNVLDSPPDALLFDSAALGFVFNNLWTWVAVLAAASISYWRLKGGAASVSSQIKSDPLPHDTVSEVKSQITAPLFRQPTSNPGGADASALGTSEASVSNVCDGDLAPTKGKFAVYYEAAEEMESVDEDGDAEERPGWEEGGGLPIVRRWWRWDDDKELDAAATRLRMGDLGWHRYQDLTVLNGSVVRLWEGRNLRRCYPC</sequence>
<name>A0AAD3T637_NEPGR</name>
<keyword evidence="1" id="KW-0812">Transmembrane</keyword>
<keyword evidence="3" id="KW-1185">Reference proteome</keyword>
<evidence type="ECO:0000313" key="3">
    <source>
        <dbReference type="Proteomes" id="UP001279734"/>
    </source>
</evidence>
<feature type="transmembrane region" description="Helical" evidence="1">
    <location>
        <begin position="20"/>
        <end position="40"/>
    </location>
</feature>
<dbReference type="Proteomes" id="UP001279734">
    <property type="component" value="Unassembled WGS sequence"/>
</dbReference>
<dbReference type="AlphaFoldDB" id="A0AAD3T637"/>
<gene>
    <name evidence="2" type="ORF">Nepgr_025134</name>
</gene>
<evidence type="ECO:0000313" key="2">
    <source>
        <dbReference type="EMBL" id="GMH23291.1"/>
    </source>
</evidence>
<dbReference type="EMBL" id="BSYO01000026">
    <property type="protein sequence ID" value="GMH23291.1"/>
    <property type="molecule type" value="Genomic_DNA"/>
</dbReference>
<dbReference type="PANTHER" id="PTHR36369">
    <property type="entry name" value="TRANSMEMBRANE PROTEIN"/>
    <property type="match status" value="1"/>
</dbReference>
<accession>A0AAD3T637</accession>
<organism evidence="2 3">
    <name type="scientific">Nepenthes gracilis</name>
    <name type="common">Slender pitcher plant</name>
    <dbReference type="NCBI Taxonomy" id="150966"/>
    <lineage>
        <taxon>Eukaryota</taxon>
        <taxon>Viridiplantae</taxon>
        <taxon>Streptophyta</taxon>
        <taxon>Embryophyta</taxon>
        <taxon>Tracheophyta</taxon>
        <taxon>Spermatophyta</taxon>
        <taxon>Magnoliopsida</taxon>
        <taxon>eudicotyledons</taxon>
        <taxon>Gunneridae</taxon>
        <taxon>Pentapetalae</taxon>
        <taxon>Caryophyllales</taxon>
        <taxon>Nepenthaceae</taxon>
        <taxon>Nepenthes</taxon>
    </lineage>
</organism>
<evidence type="ECO:0000256" key="1">
    <source>
        <dbReference type="SAM" id="Phobius"/>
    </source>
</evidence>
<dbReference type="PANTHER" id="PTHR36369:SF1">
    <property type="entry name" value="TRANSMEMBRANE PROTEIN"/>
    <property type="match status" value="1"/>
</dbReference>
<keyword evidence="1" id="KW-0472">Membrane</keyword>
<reference evidence="2" key="1">
    <citation type="submission" date="2023-05" db="EMBL/GenBank/DDBJ databases">
        <title>Nepenthes gracilis genome sequencing.</title>
        <authorList>
            <person name="Fukushima K."/>
        </authorList>
    </citation>
    <scope>NUCLEOTIDE SEQUENCE</scope>
    <source>
        <strain evidence="2">SING2019-196</strain>
    </source>
</reference>
<comment type="caution">
    <text evidence="2">The sequence shown here is derived from an EMBL/GenBank/DDBJ whole genome shotgun (WGS) entry which is preliminary data.</text>
</comment>
<keyword evidence="1" id="KW-1133">Transmembrane helix</keyword>